<reference evidence="1 2" key="1">
    <citation type="submission" date="2019-07" db="EMBL/GenBank/DDBJ databases">
        <title>Whole genome shotgun sequence of Clostridium butyricum NBRC 3858.</title>
        <authorList>
            <person name="Hosoyama A."/>
            <person name="Uohara A."/>
            <person name="Ohji S."/>
            <person name="Ichikawa N."/>
        </authorList>
    </citation>
    <scope>NUCLEOTIDE SEQUENCE [LARGE SCALE GENOMIC DNA]</scope>
    <source>
        <strain evidence="1 2">NBRC 3858</strain>
    </source>
</reference>
<dbReference type="RefSeq" id="WP_146868179.1">
    <property type="nucleotide sequence ID" value="NZ_BKBC01000013.1"/>
</dbReference>
<evidence type="ECO:0008006" key="3">
    <source>
        <dbReference type="Google" id="ProtNLM"/>
    </source>
</evidence>
<organism evidence="1 2">
    <name type="scientific">Clostridium butyricum</name>
    <dbReference type="NCBI Taxonomy" id="1492"/>
    <lineage>
        <taxon>Bacteria</taxon>
        <taxon>Bacillati</taxon>
        <taxon>Bacillota</taxon>
        <taxon>Clostridia</taxon>
        <taxon>Eubacteriales</taxon>
        <taxon>Clostridiaceae</taxon>
        <taxon>Clostridium</taxon>
    </lineage>
</organism>
<sequence length="138" mass="15790">MATDEITCAKKHSVVRYKDKWWKNVNLIKFEWNDIQGPVGKSYDLFRDGSIELINIPGHADGLFAVKIKNDQGKYVLLFSDGGYAEKSWKNMITSGISLDKKNQKKSLEWIREQSTNQNCLESLANHDPNVIPHVILL</sequence>
<comment type="caution">
    <text evidence="1">The sequence shown here is derived from an EMBL/GenBank/DDBJ whole genome shotgun (WGS) entry which is preliminary data.</text>
</comment>
<dbReference type="Proteomes" id="UP000321089">
    <property type="component" value="Unassembled WGS sequence"/>
</dbReference>
<name>A0A512TKP1_CLOBU</name>
<gene>
    <name evidence="1" type="ORF">CBU02nite_13380</name>
</gene>
<accession>A0A512TKP1</accession>
<protein>
    <recommendedName>
        <fullName evidence="3">Metallo-beta-lactamase domain-containing protein</fullName>
    </recommendedName>
</protein>
<dbReference type="EMBL" id="BKBC01000013">
    <property type="protein sequence ID" value="GEQ20832.1"/>
    <property type="molecule type" value="Genomic_DNA"/>
</dbReference>
<dbReference type="Gene3D" id="3.60.15.10">
    <property type="entry name" value="Ribonuclease Z/Hydroxyacylglutathione hydrolase-like"/>
    <property type="match status" value="1"/>
</dbReference>
<dbReference type="InterPro" id="IPR036866">
    <property type="entry name" value="RibonucZ/Hydroxyglut_hydro"/>
</dbReference>
<proteinExistence type="predicted"/>
<dbReference type="AlphaFoldDB" id="A0A512TKP1"/>
<evidence type="ECO:0000313" key="1">
    <source>
        <dbReference type="EMBL" id="GEQ20832.1"/>
    </source>
</evidence>
<evidence type="ECO:0000313" key="2">
    <source>
        <dbReference type="Proteomes" id="UP000321089"/>
    </source>
</evidence>